<reference evidence="3 4" key="1">
    <citation type="journal article" date="2016" name="Syst. Appl. Microbiol.">
        <title>Vibrio bivalvicida sp. nov., a novel larval pathogen for bivalve molluscs reared in a hatchery.</title>
        <authorList>
            <person name="Dubert J."/>
            <person name="Romalde J.L."/>
            <person name="Prado S."/>
            <person name="Barja J.L."/>
        </authorList>
    </citation>
    <scope>NUCLEOTIDE SEQUENCE [LARGE SCALE GENOMIC DNA]</scope>
    <source>
        <strain evidence="3 4">605</strain>
    </source>
</reference>
<feature type="domain" description="Prepilin type IV endopeptidase peptidase" evidence="2">
    <location>
        <begin position="6"/>
        <end position="109"/>
    </location>
</feature>
<keyword evidence="1" id="KW-0472">Membrane</keyword>
<sequence>MSYLIWLGFIVVAVTDARENRIPNLYLLLILAICIVDKGLSAAPVENLLWSAVAGLSFFVSALLLHFIRVMAPGDVKLLGVVGFWLGWGNLIDATVWIALSSVVVGVLYAVMNRAESGSSIKQLVSKYSMIAAYGSSSHAALSAGEKIERKLRMPFAPVVVIGLAMYQYF</sequence>
<dbReference type="Gene3D" id="1.20.120.1220">
    <property type="match status" value="1"/>
</dbReference>
<dbReference type="InterPro" id="IPR000045">
    <property type="entry name" value="Prepilin_IV_endopep_pep"/>
</dbReference>
<feature type="transmembrane region" description="Helical" evidence="1">
    <location>
        <begin position="88"/>
        <end position="112"/>
    </location>
</feature>
<comment type="caution">
    <text evidence="3">The sequence shown here is derived from an EMBL/GenBank/DDBJ whole genome shotgun (WGS) entry which is preliminary data.</text>
</comment>
<dbReference type="GO" id="GO:0004190">
    <property type="term" value="F:aspartic-type endopeptidase activity"/>
    <property type="evidence" value="ECO:0007669"/>
    <property type="project" value="InterPro"/>
</dbReference>
<evidence type="ECO:0000313" key="3">
    <source>
        <dbReference type="EMBL" id="OAJ92469.1"/>
    </source>
</evidence>
<dbReference type="Proteomes" id="UP000078406">
    <property type="component" value="Unassembled WGS sequence"/>
</dbReference>
<dbReference type="RefSeq" id="WP_054962423.1">
    <property type="nucleotide sequence ID" value="NZ_LLEI02000075.1"/>
</dbReference>
<feature type="transmembrane region" description="Helical" evidence="1">
    <location>
        <begin position="25"/>
        <end position="41"/>
    </location>
</feature>
<organism evidence="3 4">
    <name type="scientific">Vibrio bivalvicida</name>
    <dbReference type="NCBI Taxonomy" id="1276888"/>
    <lineage>
        <taxon>Bacteria</taxon>
        <taxon>Pseudomonadati</taxon>
        <taxon>Pseudomonadota</taxon>
        <taxon>Gammaproteobacteria</taxon>
        <taxon>Vibrionales</taxon>
        <taxon>Vibrionaceae</taxon>
        <taxon>Vibrio</taxon>
        <taxon>Vibrio oreintalis group</taxon>
    </lineage>
</organism>
<dbReference type="AlphaFoldDB" id="A0A177XVC1"/>
<keyword evidence="1" id="KW-1133">Transmembrane helix</keyword>
<evidence type="ECO:0000256" key="1">
    <source>
        <dbReference type="SAM" id="Phobius"/>
    </source>
</evidence>
<feature type="transmembrane region" description="Helical" evidence="1">
    <location>
        <begin position="48"/>
        <end position="68"/>
    </location>
</feature>
<dbReference type="Pfam" id="PF01478">
    <property type="entry name" value="Peptidase_A24"/>
    <property type="match status" value="1"/>
</dbReference>
<evidence type="ECO:0000313" key="4">
    <source>
        <dbReference type="Proteomes" id="UP000078406"/>
    </source>
</evidence>
<dbReference type="GO" id="GO:0016020">
    <property type="term" value="C:membrane"/>
    <property type="evidence" value="ECO:0007669"/>
    <property type="project" value="InterPro"/>
</dbReference>
<name>A0A177XVC1_9VIBR</name>
<gene>
    <name evidence="3" type="ORF">APB76_19240</name>
</gene>
<protein>
    <recommendedName>
        <fullName evidence="2">Prepilin type IV endopeptidase peptidase domain-containing protein</fullName>
    </recommendedName>
</protein>
<accession>A0A177XVC1</accession>
<evidence type="ECO:0000259" key="2">
    <source>
        <dbReference type="Pfam" id="PF01478"/>
    </source>
</evidence>
<keyword evidence="1" id="KW-0812">Transmembrane</keyword>
<proteinExistence type="predicted"/>
<dbReference type="EMBL" id="LLEI02000075">
    <property type="protein sequence ID" value="OAJ92469.1"/>
    <property type="molecule type" value="Genomic_DNA"/>
</dbReference>